<keyword evidence="3" id="KW-1185">Reference proteome</keyword>
<feature type="region of interest" description="Disordered" evidence="1">
    <location>
        <begin position="340"/>
        <end position="371"/>
    </location>
</feature>
<reference evidence="2 3" key="1">
    <citation type="journal article" date="2012" name="Science">
        <title>The Paleozoic origin of enzymatic lignin decomposition reconstructed from 31 fungal genomes.</title>
        <authorList>
            <person name="Floudas D."/>
            <person name="Binder M."/>
            <person name="Riley R."/>
            <person name="Barry K."/>
            <person name="Blanchette R.A."/>
            <person name="Henrissat B."/>
            <person name="Martinez A.T."/>
            <person name="Otillar R."/>
            <person name="Spatafora J.W."/>
            <person name="Yadav J.S."/>
            <person name="Aerts A."/>
            <person name="Benoit I."/>
            <person name="Boyd A."/>
            <person name="Carlson A."/>
            <person name="Copeland A."/>
            <person name="Coutinho P.M."/>
            <person name="de Vries R.P."/>
            <person name="Ferreira P."/>
            <person name="Findley K."/>
            <person name="Foster B."/>
            <person name="Gaskell J."/>
            <person name="Glotzer D."/>
            <person name="Gorecki P."/>
            <person name="Heitman J."/>
            <person name="Hesse C."/>
            <person name="Hori C."/>
            <person name="Igarashi K."/>
            <person name="Jurgens J.A."/>
            <person name="Kallen N."/>
            <person name="Kersten P."/>
            <person name="Kohler A."/>
            <person name="Kuees U."/>
            <person name="Kumar T.K.A."/>
            <person name="Kuo A."/>
            <person name="LaButti K."/>
            <person name="Larrondo L.F."/>
            <person name="Lindquist E."/>
            <person name="Ling A."/>
            <person name="Lombard V."/>
            <person name="Lucas S."/>
            <person name="Lundell T."/>
            <person name="Martin R."/>
            <person name="McLaughlin D.J."/>
            <person name="Morgenstern I."/>
            <person name="Morin E."/>
            <person name="Murat C."/>
            <person name="Nagy L.G."/>
            <person name="Nolan M."/>
            <person name="Ohm R.A."/>
            <person name="Patyshakuliyeva A."/>
            <person name="Rokas A."/>
            <person name="Ruiz-Duenas F.J."/>
            <person name="Sabat G."/>
            <person name="Salamov A."/>
            <person name="Samejima M."/>
            <person name="Schmutz J."/>
            <person name="Slot J.C."/>
            <person name="St John F."/>
            <person name="Stenlid J."/>
            <person name="Sun H."/>
            <person name="Sun S."/>
            <person name="Syed K."/>
            <person name="Tsang A."/>
            <person name="Wiebenga A."/>
            <person name="Young D."/>
            <person name="Pisabarro A."/>
            <person name="Eastwood D.C."/>
            <person name="Martin F."/>
            <person name="Cullen D."/>
            <person name="Grigoriev I.V."/>
            <person name="Hibbett D.S."/>
        </authorList>
    </citation>
    <scope>NUCLEOTIDE SEQUENCE [LARGE SCALE GENOMIC DNA]</scope>
    <source>
        <strain evidence="2 3">MD-104</strain>
    </source>
</reference>
<feature type="compositionally biased region" description="Low complexity" evidence="1">
    <location>
        <begin position="340"/>
        <end position="349"/>
    </location>
</feature>
<accession>A0A2H3IV77</accession>
<dbReference type="OrthoDB" id="2758447at2759"/>
<feature type="region of interest" description="Disordered" evidence="1">
    <location>
        <begin position="26"/>
        <end position="70"/>
    </location>
</feature>
<evidence type="ECO:0000313" key="3">
    <source>
        <dbReference type="Proteomes" id="UP000218811"/>
    </source>
</evidence>
<feature type="region of interest" description="Disordered" evidence="1">
    <location>
        <begin position="118"/>
        <end position="150"/>
    </location>
</feature>
<feature type="compositionally biased region" description="Low complexity" evidence="1">
    <location>
        <begin position="141"/>
        <end position="150"/>
    </location>
</feature>
<feature type="compositionally biased region" description="Pro residues" evidence="1">
    <location>
        <begin position="287"/>
        <end position="304"/>
    </location>
</feature>
<dbReference type="EMBL" id="KB467831">
    <property type="protein sequence ID" value="PCH33900.1"/>
    <property type="molecule type" value="Genomic_DNA"/>
</dbReference>
<feature type="compositionally biased region" description="Basic residues" evidence="1">
    <location>
        <begin position="257"/>
        <end position="269"/>
    </location>
</feature>
<feature type="compositionally biased region" description="Polar residues" evidence="1">
    <location>
        <begin position="38"/>
        <end position="53"/>
    </location>
</feature>
<dbReference type="Proteomes" id="UP000218811">
    <property type="component" value="Unassembled WGS sequence"/>
</dbReference>
<evidence type="ECO:0000256" key="1">
    <source>
        <dbReference type="SAM" id="MobiDB-lite"/>
    </source>
</evidence>
<evidence type="ECO:0000313" key="2">
    <source>
        <dbReference type="EMBL" id="PCH33900.1"/>
    </source>
</evidence>
<feature type="non-terminal residue" evidence="2">
    <location>
        <position position="468"/>
    </location>
</feature>
<gene>
    <name evidence="2" type="ORF">WOLCODRAFT_141859</name>
</gene>
<dbReference type="AlphaFoldDB" id="A0A2H3IV77"/>
<name>A0A2H3IV77_WOLCO</name>
<organism evidence="2 3">
    <name type="scientific">Wolfiporia cocos (strain MD-104)</name>
    <name type="common">Brown rot fungus</name>
    <dbReference type="NCBI Taxonomy" id="742152"/>
    <lineage>
        <taxon>Eukaryota</taxon>
        <taxon>Fungi</taxon>
        <taxon>Dikarya</taxon>
        <taxon>Basidiomycota</taxon>
        <taxon>Agaricomycotina</taxon>
        <taxon>Agaricomycetes</taxon>
        <taxon>Polyporales</taxon>
        <taxon>Phaeolaceae</taxon>
        <taxon>Wolfiporia</taxon>
    </lineage>
</organism>
<feature type="compositionally biased region" description="Polar residues" evidence="1">
    <location>
        <begin position="353"/>
        <end position="363"/>
    </location>
</feature>
<protein>
    <submittedName>
        <fullName evidence="2">Uncharacterized protein</fullName>
    </submittedName>
</protein>
<sequence length="468" mass="51379">MDHQAPIRDPRNGGASRLAAALSSRRFSLSGPSRQDHSSASSLVGHIASTSSKRALGSVPEEISGNSDHLADDFEQISYDEFRRSLVLDDPSSSTSTIDYQAKGNSILSRSKSTLNRLRRLSGLSPKKSQRESNEAEADPSHLLPYSHSSSNGSTLALAYAYPQPPATPVRHARSPPDTPLVDEPASLFYDSDPFRKVDSPRAQNFSELRSSLDPVAQRHSPDRTPFGSSPYLPRGADPQSSAASTLTPDTESTRTFSHKSLRRLRNFSKTHLSISSRKSTTQLRRPPSPPPPVPPLPPPPPPVNRIEFLVSVEQPRIDENGTFLPELTFDHIDFSSLFGSDTSSSSDPLPVPQTSLEASQGTPRDFPDNFPNLQLFCYERIDPYDPNASRRDSAVTNFPPIPPPSPQWLPRNPRDFEPDVDEPTPHARQPPPPPLSIHPRSVLSVRPGPGETDSPRARIRPPRQPSS</sequence>
<feature type="compositionally biased region" description="Polar residues" evidence="1">
    <location>
        <begin position="239"/>
        <end position="256"/>
    </location>
</feature>
<feature type="compositionally biased region" description="Polar residues" evidence="1">
    <location>
        <begin position="270"/>
        <end position="284"/>
    </location>
</feature>
<feature type="region of interest" description="Disordered" evidence="1">
    <location>
        <begin position="167"/>
        <end position="306"/>
    </location>
</feature>
<proteinExistence type="predicted"/>
<feature type="region of interest" description="Disordered" evidence="1">
    <location>
        <begin position="388"/>
        <end position="468"/>
    </location>
</feature>